<dbReference type="RefSeq" id="WP_151564867.1">
    <property type="nucleotide sequence ID" value="NZ_WBMT01000014.1"/>
</dbReference>
<dbReference type="AlphaFoldDB" id="A0A6H9YKU1"/>
<evidence type="ECO:0000313" key="3">
    <source>
        <dbReference type="Proteomes" id="UP000468735"/>
    </source>
</evidence>
<dbReference type="OrthoDB" id="3688273at2"/>
<gene>
    <name evidence="2" type="ORF">F8566_28190</name>
</gene>
<dbReference type="EMBL" id="WBMT01000014">
    <property type="protein sequence ID" value="KAB2345155.1"/>
    <property type="molecule type" value="Genomic_DNA"/>
</dbReference>
<name>A0A6H9YKU1_9ACTN</name>
<accession>A0A6H9YKU1</accession>
<sequence length="183" mass="19631">MCSRRCAQEPLTKAASVLRWEVEKTGYAGYADVALEENGVALHWKGDVPAAMKSAIGSAVKHAPVRVVPARYSQADLRAAITPIYEYMKKHPGGPVRSVSAAGAAVPFSSTRTSVPPGAISASTRSRADQRPRRKGLALGGVSRVDRRGRKPVWTVFVLDLTLSGSRLRGMRAELVTNEFTSG</sequence>
<evidence type="ECO:0000313" key="2">
    <source>
        <dbReference type="EMBL" id="KAB2345155.1"/>
    </source>
</evidence>
<keyword evidence="3" id="KW-1185">Reference proteome</keyword>
<organism evidence="2 3">
    <name type="scientific">Actinomadura rudentiformis</name>
    <dbReference type="NCBI Taxonomy" id="359158"/>
    <lineage>
        <taxon>Bacteria</taxon>
        <taxon>Bacillati</taxon>
        <taxon>Actinomycetota</taxon>
        <taxon>Actinomycetes</taxon>
        <taxon>Streptosporangiales</taxon>
        <taxon>Thermomonosporaceae</taxon>
        <taxon>Actinomadura</taxon>
    </lineage>
</organism>
<dbReference type="Proteomes" id="UP000468735">
    <property type="component" value="Unassembled WGS sequence"/>
</dbReference>
<protein>
    <submittedName>
        <fullName evidence="2">Uncharacterized protein</fullName>
    </submittedName>
</protein>
<evidence type="ECO:0000256" key="1">
    <source>
        <dbReference type="SAM" id="MobiDB-lite"/>
    </source>
</evidence>
<feature type="region of interest" description="Disordered" evidence="1">
    <location>
        <begin position="113"/>
        <end position="137"/>
    </location>
</feature>
<comment type="caution">
    <text evidence="2">The sequence shown here is derived from an EMBL/GenBank/DDBJ whole genome shotgun (WGS) entry which is preliminary data.</text>
</comment>
<proteinExistence type="predicted"/>
<reference evidence="2 3" key="1">
    <citation type="submission" date="2019-09" db="EMBL/GenBank/DDBJ databases">
        <title>Actinomadura physcomitrii sp. nov., a novel actinomycete isolated from moss [Physcomitrium sphaericum (Ludw) Fuernr].</title>
        <authorList>
            <person name="Zhuang X."/>
            <person name="Liu C."/>
        </authorList>
    </citation>
    <scope>NUCLEOTIDE SEQUENCE [LARGE SCALE GENOMIC DNA]</scope>
    <source>
        <strain evidence="2 3">HMC1</strain>
    </source>
</reference>